<dbReference type="Pfam" id="PF00356">
    <property type="entry name" value="LacI"/>
    <property type="match status" value="1"/>
</dbReference>
<evidence type="ECO:0000256" key="1">
    <source>
        <dbReference type="ARBA" id="ARBA00023015"/>
    </source>
</evidence>
<dbReference type="Pfam" id="PF13377">
    <property type="entry name" value="Peripla_BP_3"/>
    <property type="match status" value="1"/>
</dbReference>
<dbReference type="PROSITE" id="PS50932">
    <property type="entry name" value="HTH_LACI_2"/>
    <property type="match status" value="1"/>
</dbReference>
<sequence length="365" mass="38834">MRRRTAGPGATATIADVAARAGVSTATVSRALATPDRVRPELVELVMRAVSESGYTPNNSARTLRTQRSRMVLVVVPSVANQMYAHVLRGIDTGLAPAGYGVIIGNLDNAPNKEGRFVDFAFARQVDGVILLCGFVPGSHGRSMASAGLPMVSILSPIVDSDIPDVGIDDHAAGREAARHLARLGHRRLGYAAGPREHVVDTARWTSFREGALAEGVDPADIVRIEGGEGMRYTYRSGVAAGERFLAMTRRPTAVFCGSDEIAIGFMKVMRDAGVSVPEDVSVMGIDGIEQTDYTHPVLTTIRQPRQDLGRAGAELLLGMMDGRSDAAHRRVRLPFEFLARASTGAPPAEAAGRISQDLAPARMG</sequence>
<dbReference type="Gene3D" id="3.40.50.2300">
    <property type="match status" value="2"/>
</dbReference>
<dbReference type="CDD" id="cd01392">
    <property type="entry name" value="HTH_LacI"/>
    <property type="match status" value="1"/>
</dbReference>
<dbReference type="EMBL" id="JANCLU010000006">
    <property type="protein sequence ID" value="MCP8938548.1"/>
    <property type="molecule type" value="Genomic_DNA"/>
</dbReference>
<keyword evidence="6" id="KW-1185">Reference proteome</keyword>
<proteinExistence type="predicted"/>
<dbReference type="SUPFAM" id="SSF53822">
    <property type="entry name" value="Periplasmic binding protein-like I"/>
    <property type="match status" value="1"/>
</dbReference>
<dbReference type="SUPFAM" id="SSF47413">
    <property type="entry name" value="lambda repressor-like DNA-binding domains"/>
    <property type="match status" value="1"/>
</dbReference>
<dbReference type="PANTHER" id="PTHR30146:SF153">
    <property type="entry name" value="LACTOSE OPERON REPRESSOR"/>
    <property type="match status" value="1"/>
</dbReference>
<keyword evidence="1" id="KW-0805">Transcription regulation</keyword>
<dbReference type="PROSITE" id="PS00356">
    <property type="entry name" value="HTH_LACI_1"/>
    <property type="match status" value="1"/>
</dbReference>
<dbReference type="Gene3D" id="1.10.260.40">
    <property type="entry name" value="lambda repressor-like DNA-binding domains"/>
    <property type="match status" value="1"/>
</dbReference>
<gene>
    <name evidence="5" type="ORF">NK718_08480</name>
</gene>
<dbReference type="InterPro" id="IPR046335">
    <property type="entry name" value="LacI/GalR-like_sensor"/>
</dbReference>
<evidence type="ECO:0000313" key="5">
    <source>
        <dbReference type="EMBL" id="MCP8938548.1"/>
    </source>
</evidence>
<evidence type="ECO:0000256" key="3">
    <source>
        <dbReference type="ARBA" id="ARBA00023163"/>
    </source>
</evidence>
<accession>A0ABT1LBY1</accession>
<comment type="caution">
    <text evidence="5">The sequence shown here is derived from an EMBL/GenBank/DDBJ whole genome shotgun (WGS) entry which is preliminary data.</text>
</comment>
<dbReference type="InterPro" id="IPR028082">
    <property type="entry name" value="Peripla_BP_I"/>
</dbReference>
<name>A0ABT1LBY1_9HYPH</name>
<dbReference type="RefSeq" id="WP_254740586.1">
    <property type="nucleotide sequence ID" value="NZ_JANCLU010000006.1"/>
</dbReference>
<organism evidence="5 6">
    <name type="scientific">Alsobacter ponti</name>
    <dbReference type="NCBI Taxonomy" id="2962936"/>
    <lineage>
        <taxon>Bacteria</taxon>
        <taxon>Pseudomonadati</taxon>
        <taxon>Pseudomonadota</taxon>
        <taxon>Alphaproteobacteria</taxon>
        <taxon>Hyphomicrobiales</taxon>
        <taxon>Alsobacteraceae</taxon>
        <taxon>Alsobacter</taxon>
    </lineage>
</organism>
<dbReference type="InterPro" id="IPR000843">
    <property type="entry name" value="HTH_LacI"/>
</dbReference>
<evidence type="ECO:0000259" key="4">
    <source>
        <dbReference type="PROSITE" id="PS50932"/>
    </source>
</evidence>
<reference evidence="5 6" key="1">
    <citation type="submission" date="2022-07" db="EMBL/GenBank/DDBJ databases">
        <authorList>
            <person name="Li W.-J."/>
            <person name="Deng Q.-Q."/>
        </authorList>
    </citation>
    <scope>NUCLEOTIDE SEQUENCE [LARGE SCALE GENOMIC DNA]</scope>
    <source>
        <strain evidence="5 6">SYSU M60028</strain>
    </source>
</reference>
<dbReference type="InterPro" id="IPR010982">
    <property type="entry name" value="Lambda_DNA-bd_dom_sf"/>
</dbReference>
<evidence type="ECO:0000256" key="2">
    <source>
        <dbReference type="ARBA" id="ARBA00023125"/>
    </source>
</evidence>
<keyword evidence="3" id="KW-0804">Transcription</keyword>
<protein>
    <submittedName>
        <fullName evidence="5">LacI family transcriptional regulator</fullName>
    </submittedName>
</protein>
<dbReference type="PANTHER" id="PTHR30146">
    <property type="entry name" value="LACI-RELATED TRANSCRIPTIONAL REPRESSOR"/>
    <property type="match status" value="1"/>
</dbReference>
<dbReference type="Proteomes" id="UP001205890">
    <property type="component" value="Unassembled WGS sequence"/>
</dbReference>
<dbReference type="SMART" id="SM00354">
    <property type="entry name" value="HTH_LACI"/>
    <property type="match status" value="1"/>
</dbReference>
<evidence type="ECO:0000313" key="6">
    <source>
        <dbReference type="Proteomes" id="UP001205890"/>
    </source>
</evidence>
<feature type="domain" description="HTH lacI-type" evidence="4">
    <location>
        <begin position="12"/>
        <end position="66"/>
    </location>
</feature>
<keyword evidence="2" id="KW-0238">DNA-binding</keyword>